<evidence type="ECO:0000256" key="1">
    <source>
        <dbReference type="SAM" id="MobiDB-lite"/>
    </source>
</evidence>
<comment type="caution">
    <text evidence="2">The sequence shown here is derived from an EMBL/GenBank/DDBJ whole genome shotgun (WGS) entry which is preliminary data.</text>
</comment>
<dbReference type="EMBL" id="PVNL01000049">
    <property type="protein sequence ID" value="PRQ07840.1"/>
    <property type="molecule type" value="Genomic_DNA"/>
</dbReference>
<name>A0A2S9YRZ3_9BACT</name>
<accession>A0A2S9YRZ3</accession>
<sequence length="246" mass="26636">MASAKRRQARVADLDPLGGELLVDPHQVALAAAMQLADAREVIVEYFVAVERRDLGDPATQDLADRPAREVQDSHDRPDAVSLGGQAQKIAVRVSRSSIARLLFFRVEVPMQGREAALGSSPRDHPCLVSACRHRLAAFARASAQTQAHRREHRQILQRRGGLVVLGLGLCLGLEGLQKQSRLRAQSLADLVVGLFPGHVQPRHLAHARALGPEVAHDPFAVVDVGPGQGHEDLGRDLHADFSSAH</sequence>
<organism evidence="2 3">
    <name type="scientific">Enhygromyxa salina</name>
    <dbReference type="NCBI Taxonomy" id="215803"/>
    <lineage>
        <taxon>Bacteria</taxon>
        <taxon>Pseudomonadati</taxon>
        <taxon>Myxococcota</taxon>
        <taxon>Polyangia</taxon>
        <taxon>Nannocystales</taxon>
        <taxon>Nannocystaceae</taxon>
        <taxon>Enhygromyxa</taxon>
    </lineage>
</organism>
<protein>
    <submittedName>
        <fullName evidence="2">Uncharacterized protein</fullName>
    </submittedName>
</protein>
<gene>
    <name evidence="2" type="ORF">ENSA7_25130</name>
</gene>
<reference evidence="2 3" key="1">
    <citation type="submission" date="2018-03" db="EMBL/GenBank/DDBJ databases">
        <title>Draft Genome Sequences of the Obligatory Marine Myxobacteria Enhygromyxa salina SWB007.</title>
        <authorList>
            <person name="Poehlein A."/>
            <person name="Moghaddam J.A."/>
            <person name="Harms H."/>
            <person name="Alanjari M."/>
            <person name="Koenig G.M."/>
            <person name="Daniel R."/>
            <person name="Schaeberle T.F."/>
        </authorList>
    </citation>
    <scope>NUCLEOTIDE SEQUENCE [LARGE SCALE GENOMIC DNA]</scope>
    <source>
        <strain evidence="2 3">SWB007</strain>
    </source>
</reference>
<evidence type="ECO:0000313" key="3">
    <source>
        <dbReference type="Proteomes" id="UP000238823"/>
    </source>
</evidence>
<evidence type="ECO:0000313" key="2">
    <source>
        <dbReference type="EMBL" id="PRQ07840.1"/>
    </source>
</evidence>
<proteinExistence type="predicted"/>
<dbReference type="AlphaFoldDB" id="A0A2S9YRZ3"/>
<feature type="region of interest" description="Disordered" evidence="1">
    <location>
        <begin position="58"/>
        <end position="80"/>
    </location>
</feature>
<dbReference type="Proteomes" id="UP000238823">
    <property type="component" value="Unassembled WGS sequence"/>
</dbReference>
<feature type="compositionally biased region" description="Basic and acidic residues" evidence="1">
    <location>
        <begin position="63"/>
        <end position="79"/>
    </location>
</feature>